<keyword evidence="3" id="KW-0677">Repeat</keyword>
<dbReference type="InterPro" id="IPR011047">
    <property type="entry name" value="Quinoprotein_ADH-like_sf"/>
</dbReference>
<gene>
    <name evidence="7" type="ORF">TGEB3V08_LOCUS2508</name>
</gene>
<proteinExistence type="predicted"/>
<organism evidence="7">
    <name type="scientific">Timema genevievae</name>
    <name type="common">Walking stick</name>
    <dbReference type="NCBI Taxonomy" id="629358"/>
    <lineage>
        <taxon>Eukaryota</taxon>
        <taxon>Metazoa</taxon>
        <taxon>Ecdysozoa</taxon>
        <taxon>Arthropoda</taxon>
        <taxon>Hexapoda</taxon>
        <taxon>Insecta</taxon>
        <taxon>Pterygota</taxon>
        <taxon>Neoptera</taxon>
        <taxon>Polyneoptera</taxon>
        <taxon>Phasmatodea</taxon>
        <taxon>Timematodea</taxon>
        <taxon>Timematoidea</taxon>
        <taxon>Timematidae</taxon>
        <taxon>Timema</taxon>
    </lineage>
</organism>
<accession>A0A7R9JU83</accession>
<dbReference type="AlphaFoldDB" id="A0A7R9JU83"/>
<evidence type="ECO:0000256" key="1">
    <source>
        <dbReference type="ARBA" id="ARBA00004138"/>
    </source>
</evidence>
<evidence type="ECO:0000256" key="2">
    <source>
        <dbReference type="ARBA" id="ARBA00022574"/>
    </source>
</evidence>
<keyword evidence="4" id="KW-0969">Cilium</keyword>
<reference evidence="7" key="1">
    <citation type="submission" date="2020-11" db="EMBL/GenBank/DDBJ databases">
        <authorList>
            <person name="Tran Van P."/>
        </authorList>
    </citation>
    <scope>NUCLEOTIDE SEQUENCE</scope>
</reference>
<protein>
    <recommendedName>
        <fullName evidence="6">IFT140 first beta-propeller domain-containing protein</fullName>
    </recommendedName>
</protein>
<evidence type="ECO:0000313" key="7">
    <source>
        <dbReference type="EMBL" id="CAD7588438.1"/>
    </source>
</evidence>
<dbReference type="InterPro" id="IPR056154">
    <property type="entry name" value="Beta-prop_IFT140_1st"/>
</dbReference>
<evidence type="ECO:0000259" key="6">
    <source>
        <dbReference type="Pfam" id="PF23383"/>
    </source>
</evidence>
<evidence type="ECO:0000256" key="5">
    <source>
        <dbReference type="ARBA" id="ARBA00023273"/>
    </source>
</evidence>
<name>A0A7R9JU83_TIMGE</name>
<dbReference type="PANTHER" id="PTHR15722:SF7">
    <property type="entry name" value="INTRAFLAGELLAR TRANSPORT PROTEIN 140 HOMOLOG"/>
    <property type="match status" value="1"/>
</dbReference>
<dbReference type="GO" id="GO:0035721">
    <property type="term" value="P:intraciliary retrograde transport"/>
    <property type="evidence" value="ECO:0007669"/>
    <property type="project" value="TreeGrafter"/>
</dbReference>
<dbReference type="PANTHER" id="PTHR15722">
    <property type="entry name" value="IFT140/172-RELATED"/>
    <property type="match status" value="1"/>
</dbReference>
<comment type="subcellular location">
    <subcellularLocation>
        <location evidence="1">Cell projection</location>
        <location evidence="1">Cilium</location>
    </subcellularLocation>
</comment>
<dbReference type="EMBL" id="OE839742">
    <property type="protein sequence ID" value="CAD7588438.1"/>
    <property type="molecule type" value="Genomic_DNA"/>
</dbReference>
<feature type="domain" description="IFT140 first beta-propeller" evidence="6">
    <location>
        <begin position="41"/>
        <end position="217"/>
    </location>
</feature>
<dbReference type="GO" id="GO:0005930">
    <property type="term" value="C:axoneme"/>
    <property type="evidence" value="ECO:0007669"/>
    <property type="project" value="TreeGrafter"/>
</dbReference>
<dbReference type="Pfam" id="PF23383">
    <property type="entry name" value="Beta-prop_IFT140_1st"/>
    <property type="match status" value="1"/>
</dbReference>
<dbReference type="GO" id="GO:0036064">
    <property type="term" value="C:ciliary basal body"/>
    <property type="evidence" value="ECO:0007669"/>
    <property type="project" value="TreeGrafter"/>
</dbReference>
<keyword evidence="2" id="KW-0853">WD repeat</keyword>
<dbReference type="SUPFAM" id="SSF50998">
    <property type="entry name" value="Quinoprotein alcohol dehydrogenase-like"/>
    <property type="match status" value="1"/>
</dbReference>
<evidence type="ECO:0000256" key="3">
    <source>
        <dbReference type="ARBA" id="ARBA00022737"/>
    </source>
</evidence>
<keyword evidence="5" id="KW-0966">Cell projection</keyword>
<evidence type="ECO:0000256" key="4">
    <source>
        <dbReference type="ARBA" id="ARBA00023069"/>
    </source>
</evidence>
<dbReference type="GO" id="GO:0030991">
    <property type="term" value="C:intraciliary transport particle A"/>
    <property type="evidence" value="ECO:0007669"/>
    <property type="project" value="TreeGrafter"/>
</dbReference>
<sequence length="225" mass="24615">MGKWADRGLGGRKGLCFSSVATPRRHNYLTVEQNKEDDLSRLMAGLAKAAVAGDERALDLFSAWRPRTAGQRIMMQAGSDNLCFYVSSITGVLFYFNEEGTCTEVLNTDGSMLKKLLFHERKDCLIVMTEGLNIGQFNVDSKGNLSEVMKVKLSGRSQETSMVWAGPGLVAVTTGDMLVRCLDLDTGENYLLETTSPSGVAAAPNEAFTSLAYCSQKREAYRILS</sequence>